<accession>A0A6T7J5D5</accession>
<dbReference type="EMBL" id="HBHQ01021444">
    <property type="protein sequence ID" value="CAD9822637.1"/>
    <property type="molecule type" value="Transcribed_RNA"/>
</dbReference>
<protein>
    <submittedName>
        <fullName evidence="2">Uncharacterized protein</fullName>
    </submittedName>
</protein>
<name>A0A6T7J5D5_9STRA</name>
<organism evidence="2">
    <name type="scientific">Attheya septentrionalis</name>
    <dbReference type="NCBI Taxonomy" id="420275"/>
    <lineage>
        <taxon>Eukaryota</taxon>
        <taxon>Sar</taxon>
        <taxon>Stramenopiles</taxon>
        <taxon>Ochrophyta</taxon>
        <taxon>Bacillariophyta</taxon>
        <taxon>Coscinodiscophyceae</taxon>
        <taxon>Chaetocerotophycidae</taxon>
        <taxon>Chaetocerotales</taxon>
        <taxon>Attheyaceae</taxon>
        <taxon>Attheya</taxon>
    </lineage>
</organism>
<evidence type="ECO:0000313" key="3">
    <source>
        <dbReference type="EMBL" id="CAD9822637.1"/>
    </source>
</evidence>
<feature type="compositionally biased region" description="Polar residues" evidence="1">
    <location>
        <begin position="78"/>
        <end position="90"/>
    </location>
</feature>
<proteinExistence type="predicted"/>
<reference evidence="2" key="1">
    <citation type="submission" date="2021-01" db="EMBL/GenBank/DDBJ databases">
        <authorList>
            <person name="Corre E."/>
            <person name="Pelletier E."/>
            <person name="Niang G."/>
            <person name="Scheremetjew M."/>
            <person name="Finn R."/>
            <person name="Kale V."/>
            <person name="Holt S."/>
            <person name="Cochrane G."/>
            <person name="Meng A."/>
            <person name="Brown T."/>
            <person name="Cohen L."/>
        </authorList>
    </citation>
    <scope>NUCLEOTIDE SEQUENCE</scope>
    <source>
        <strain evidence="2">CCMP2084</strain>
    </source>
</reference>
<dbReference type="AlphaFoldDB" id="A0A6T7J5D5"/>
<sequence>MEPQESVLTTTTTTTTAPPCTADCWVTAPTAVSSFLSHAFWWMAGATRAEPCCMEGGHNYDSPTGHPSPVQWFPLPQQPSYYPNTNNNNDVMVHPHDESNPPALFVTES</sequence>
<dbReference type="EMBL" id="HBHQ01021443">
    <property type="protein sequence ID" value="CAD9822636.1"/>
    <property type="molecule type" value="Transcribed_RNA"/>
</dbReference>
<evidence type="ECO:0000313" key="2">
    <source>
        <dbReference type="EMBL" id="CAD9822636.1"/>
    </source>
</evidence>
<gene>
    <name evidence="2" type="ORF">ASEP1449_LOCUS14470</name>
    <name evidence="3" type="ORF">ASEP1449_LOCUS14471</name>
</gene>
<evidence type="ECO:0000256" key="1">
    <source>
        <dbReference type="SAM" id="MobiDB-lite"/>
    </source>
</evidence>
<feature type="region of interest" description="Disordered" evidence="1">
    <location>
        <begin position="78"/>
        <end position="109"/>
    </location>
</feature>